<dbReference type="RefSeq" id="WP_306987110.1">
    <property type="nucleotide sequence ID" value="NZ_JAUSZV010000006.1"/>
</dbReference>
<dbReference type="AlphaFoldDB" id="A0AAW8FXQ8"/>
<feature type="region of interest" description="Disordered" evidence="1">
    <location>
        <begin position="315"/>
        <end position="339"/>
    </location>
</feature>
<dbReference type="PROSITE" id="PS51257">
    <property type="entry name" value="PROKAR_LIPOPROTEIN"/>
    <property type="match status" value="1"/>
</dbReference>
<dbReference type="EMBL" id="JAUSZV010000006">
    <property type="protein sequence ID" value="MDQ0913706.1"/>
    <property type="molecule type" value="Genomic_DNA"/>
</dbReference>
<proteinExistence type="predicted"/>
<dbReference type="Proteomes" id="UP001234216">
    <property type="component" value="Unassembled WGS sequence"/>
</dbReference>
<keyword evidence="2" id="KW-0732">Signal</keyword>
<feature type="domain" description="DUF4232" evidence="3">
    <location>
        <begin position="186"/>
        <end position="322"/>
    </location>
</feature>
<dbReference type="InterPro" id="IPR025326">
    <property type="entry name" value="DUF4232"/>
</dbReference>
<sequence>MSTTSRTAPAVLAAALLLAACGSESVSPGGGADGGRVRAEALCPSDFSRYGSSPSSEPPVRPSGTPSALPLPSVGGTAEDGVKITALSAWGPESGCAGVAYSADFELTNQQTETATYTLTFGFLSASGGAVDNAEQTVEAVEPGRTVEGTVVIGEPVGHAPEVTGIQVIKIRSVPEAEASSASGTCPKSGMHLYADQGDAAMGLRVVGLHLVNCGTEPTQLNGYPKLTIQDDDHQTVDGVQILQGTDQISTGLGGDSRPRPVVLHPGEAAVAGLAWRNTTQAGEPVNAPYVRVWATPAADPVTVVPELDLGTTGKLGVGPWRKDETHREPAPATTAARP</sequence>
<accession>A0AAW8FXQ8</accession>
<organism evidence="4 5">
    <name type="scientific">Streptomyces canus</name>
    <dbReference type="NCBI Taxonomy" id="58343"/>
    <lineage>
        <taxon>Bacteria</taxon>
        <taxon>Bacillati</taxon>
        <taxon>Actinomycetota</taxon>
        <taxon>Actinomycetes</taxon>
        <taxon>Kitasatosporales</taxon>
        <taxon>Streptomycetaceae</taxon>
        <taxon>Streptomyces</taxon>
        <taxon>Streptomyces aurantiacus group</taxon>
    </lineage>
</organism>
<protein>
    <recommendedName>
        <fullName evidence="3">DUF4232 domain-containing protein</fullName>
    </recommendedName>
</protein>
<evidence type="ECO:0000256" key="2">
    <source>
        <dbReference type="SAM" id="SignalP"/>
    </source>
</evidence>
<feature type="region of interest" description="Disordered" evidence="1">
    <location>
        <begin position="47"/>
        <end position="75"/>
    </location>
</feature>
<reference evidence="4" key="1">
    <citation type="submission" date="2023-07" db="EMBL/GenBank/DDBJ databases">
        <title>Comparative genomics of wheat-associated soil bacteria to identify genetic determinants of phenazine resistance.</title>
        <authorList>
            <person name="Mouncey N."/>
        </authorList>
    </citation>
    <scope>NUCLEOTIDE SEQUENCE</scope>
    <source>
        <strain evidence="4">V4I22</strain>
    </source>
</reference>
<feature type="signal peptide" evidence="2">
    <location>
        <begin position="1"/>
        <end position="19"/>
    </location>
</feature>
<comment type="caution">
    <text evidence="4">The sequence shown here is derived from an EMBL/GenBank/DDBJ whole genome shotgun (WGS) entry which is preliminary data.</text>
</comment>
<evidence type="ECO:0000256" key="1">
    <source>
        <dbReference type="SAM" id="MobiDB-lite"/>
    </source>
</evidence>
<gene>
    <name evidence="4" type="ORF">QFZ22_009778</name>
</gene>
<feature type="chain" id="PRO_5043801736" description="DUF4232 domain-containing protein" evidence="2">
    <location>
        <begin position="20"/>
        <end position="339"/>
    </location>
</feature>
<dbReference type="Pfam" id="PF14016">
    <property type="entry name" value="DUF4232"/>
    <property type="match status" value="1"/>
</dbReference>
<feature type="compositionally biased region" description="Basic and acidic residues" evidence="1">
    <location>
        <begin position="321"/>
        <end position="330"/>
    </location>
</feature>
<name>A0AAW8FXQ8_9ACTN</name>
<evidence type="ECO:0000259" key="3">
    <source>
        <dbReference type="Pfam" id="PF14016"/>
    </source>
</evidence>
<evidence type="ECO:0000313" key="5">
    <source>
        <dbReference type="Proteomes" id="UP001234216"/>
    </source>
</evidence>
<evidence type="ECO:0000313" key="4">
    <source>
        <dbReference type="EMBL" id="MDQ0913706.1"/>
    </source>
</evidence>